<reference evidence="1 2" key="2">
    <citation type="journal article" date="2022" name="Mol. Ecol. Resour.">
        <title>The genomes of chicory, endive, great burdock and yacon provide insights into Asteraceae paleo-polyploidization history and plant inulin production.</title>
        <authorList>
            <person name="Fan W."/>
            <person name="Wang S."/>
            <person name="Wang H."/>
            <person name="Wang A."/>
            <person name="Jiang F."/>
            <person name="Liu H."/>
            <person name="Zhao H."/>
            <person name="Xu D."/>
            <person name="Zhang Y."/>
        </authorList>
    </citation>
    <scope>NUCLEOTIDE SEQUENCE [LARGE SCALE GENOMIC DNA]</scope>
    <source>
        <strain evidence="2">cv. Yunnan</strain>
        <tissue evidence="1">Leaves</tissue>
    </source>
</reference>
<evidence type="ECO:0000313" key="2">
    <source>
        <dbReference type="Proteomes" id="UP001056120"/>
    </source>
</evidence>
<protein>
    <submittedName>
        <fullName evidence="1">Uncharacterized protein</fullName>
    </submittedName>
</protein>
<sequence>MLVHIVPACNAHFDGNLVTTILANCQADETYLHLSAFSFFFFATTSVSCFLLQQLPVRSRHSRRVMFSSPATPSKVTPLPTCHVSSPATSDKITPLLACHVSSAATSVKIKPLPTCHVSSPETLGKITPLQACHVSFPETPGKITPVPACHVSSPAMLLLRQCYSPPT</sequence>
<organism evidence="1 2">
    <name type="scientific">Smallanthus sonchifolius</name>
    <dbReference type="NCBI Taxonomy" id="185202"/>
    <lineage>
        <taxon>Eukaryota</taxon>
        <taxon>Viridiplantae</taxon>
        <taxon>Streptophyta</taxon>
        <taxon>Embryophyta</taxon>
        <taxon>Tracheophyta</taxon>
        <taxon>Spermatophyta</taxon>
        <taxon>Magnoliopsida</taxon>
        <taxon>eudicotyledons</taxon>
        <taxon>Gunneridae</taxon>
        <taxon>Pentapetalae</taxon>
        <taxon>asterids</taxon>
        <taxon>campanulids</taxon>
        <taxon>Asterales</taxon>
        <taxon>Asteraceae</taxon>
        <taxon>Asteroideae</taxon>
        <taxon>Heliantheae alliance</taxon>
        <taxon>Millerieae</taxon>
        <taxon>Smallanthus</taxon>
    </lineage>
</organism>
<name>A0ACB9HIA0_9ASTR</name>
<comment type="caution">
    <text evidence="1">The sequence shown here is derived from an EMBL/GenBank/DDBJ whole genome shotgun (WGS) entry which is preliminary data.</text>
</comment>
<dbReference type="Proteomes" id="UP001056120">
    <property type="component" value="Linkage Group LG12"/>
</dbReference>
<proteinExistence type="predicted"/>
<evidence type="ECO:0000313" key="1">
    <source>
        <dbReference type="EMBL" id="KAI3795163.1"/>
    </source>
</evidence>
<accession>A0ACB9HIA0</accession>
<gene>
    <name evidence="1" type="ORF">L1987_37812</name>
</gene>
<dbReference type="EMBL" id="CM042029">
    <property type="protein sequence ID" value="KAI3795163.1"/>
    <property type="molecule type" value="Genomic_DNA"/>
</dbReference>
<reference evidence="2" key="1">
    <citation type="journal article" date="2022" name="Mol. Ecol. Resour.">
        <title>The genomes of chicory, endive, great burdock and yacon provide insights into Asteraceae palaeo-polyploidization history and plant inulin production.</title>
        <authorList>
            <person name="Fan W."/>
            <person name="Wang S."/>
            <person name="Wang H."/>
            <person name="Wang A."/>
            <person name="Jiang F."/>
            <person name="Liu H."/>
            <person name="Zhao H."/>
            <person name="Xu D."/>
            <person name="Zhang Y."/>
        </authorList>
    </citation>
    <scope>NUCLEOTIDE SEQUENCE [LARGE SCALE GENOMIC DNA]</scope>
    <source>
        <strain evidence="2">cv. Yunnan</strain>
    </source>
</reference>
<keyword evidence="2" id="KW-1185">Reference proteome</keyword>